<accession>A0ABM8CS76</accession>
<keyword evidence="2" id="KW-1133">Transmembrane helix</keyword>
<protein>
    <submittedName>
        <fullName evidence="3">Uncharacterized protein</fullName>
    </submittedName>
</protein>
<feature type="transmembrane region" description="Helical" evidence="2">
    <location>
        <begin position="12"/>
        <end position="32"/>
    </location>
</feature>
<evidence type="ECO:0000256" key="2">
    <source>
        <dbReference type="SAM" id="Phobius"/>
    </source>
</evidence>
<dbReference type="Proteomes" id="UP001317870">
    <property type="component" value="Chromosome"/>
</dbReference>
<gene>
    <name evidence="3" type="ORF">IFM12276_08170</name>
</gene>
<evidence type="ECO:0000256" key="1">
    <source>
        <dbReference type="SAM" id="MobiDB-lite"/>
    </source>
</evidence>
<keyword evidence="4" id="KW-1185">Reference proteome</keyword>
<feature type="region of interest" description="Disordered" evidence="1">
    <location>
        <begin position="50"/>
        <end position="118"/>
    </location>
</feature>
<evidence type="ECO:0000313" key="3">
    <source>
        <dbReference type="EMBL" id="BDT97788.1"/>
    </source>
</evidence>
<evidence type="ECO:0000313" key="4">
    <source>
        <dbReference type="Proteomes" id="UP001317870"/>
    </source>
</evidence>
<keyword evidence="2" id="KW-0812">Transmembrane</keyword>
<name>A0ABM8CS76_9NOCA</name>
<feature type="compositionally biased region" description="Acidic residues" evidence="1">
    <location>
        <begin position="60"/>
        <end position="76"/>
    </location>
</feature>
<reference evidence="3 4" key="1">
    <citation type="submission" date="2022-11" db="EMBL/GenBank/DDBJ databases">
        <title>Genome Sequencing of Nocardia sp. ON39_IFM12276 and assembly.</title>
        <authorList>
            <person name="Shimojima M."/>
            <person name="Toyokawa M."/>
            <person name="Uesaka K."/>
        </authorList>
    </citation>
    <scope>NUCLEOTIDE SEQUENCE [LARGE SCALE GENOMIC DNA]</scope>
    <source>
        <strain evidence="3 4">IFM 12276</strain>
    </source>
</reference>
<proteinExistence type="predicted"/>
<keyword evidence="2" id="KW-0472">Membrane</keyword>
<sequence>MSGKEEIVNPLLLIGGAVLALGLLGLLLSVLLRPAGSKAHLTVADLQARLADEESATSSEADDEPKPDEPEADGTEAADSAGSDVEHPHPESDDTRDEDGTERGAAPASSLPRRIAFK</sequence>
<dbReference type="EMBL" id="AP026978">
    <property type="protein sequence ID" value="BDT97788.1"/>
    <property type="molecule type" value="Genomic_DNA"/>
</dbReference>
<organism evidence="3 4">
    <name type="scientific">Nocardia sputorum</name>
    <dbReference type="NCBI Taxonomy" id="2984338"/>
    <lineage>
        <taxon>Bacteria</taxon>
        <taxon>Bacillati</taxon>
        <taxon>Actinomycetota</taxon>
        <taxon>Actinomycetes</taxon>
        <taxon>Mycobacteriales</taxon>
        <taxon>Nocardiaceae</taxon>
        <taxon>Nocardia</taxon>
    </lineage>
</organism>
<feature type="compositionally biased region" description="Basic and acidic residues" evidence="1">
    <location>
        <begin position="84"/>
        <end position="93"/>
    </location>
</feature>